<accession>A0A6L8VDP7</accession>
<dbReference type="EMBL" id="WWNR01000003">
    <property type="protein sequence ID" value="MZQ88448.1"/>
    <property type="molecule type" value="Genomic_DNA"/>
</dbReference>
<dbReference type="Gene3D" id="3.40.190.290">
    <property type="match status" value="1"/>
</dbReference>
<dbReference type="SUPFAM" id="SSF53850">
    <property type="entry name" value="Periplasmic binding protein-like II"/>
    <property type="match status" value="1"/>
</dbReference>
<evidence type="ECO:0000313" key="4">
    <source>
        <dbReference type="Proteomes" id="UP000477083"/>
    </source>
</evidence>
<protein>
    <recommendedName>
        <fullName evidence="2">LysR substrate-binding domain-containing protein</fullName>
    </recommendedName>
</protein>
<comment type="caution">
    <text evidence="3">The sequence shown here is derived from an EMBL/GenBank/DDBJ whole genome shotgun (WGS) entry which is preliminary data.</text>
</comment>
<gene>
    <name evidence="3" type="ORF">GS660_04965</name>
</gene>
<reference evidence="3 4" key="1">
    <citation type="submission" date="2020-01" db="EMBL/GenBank/DDBJ databases">
        <title>Frigidibacter albus SP32T (=CGMCC 1.13995T).</title>
        <authorList>
            <person name="Liao X."/>
        </authorList>
    </citation>
    <scope>NUCLEOTIDE SEQUENCE [LARGE SCALE GENOMIC DNA]</scope>
    <source>
        <strain evidence="3 4">SP32</strain>
    </source>
</reference>
<feature type="domain" description="LysR substrate-binding" evidence="2">
    <location>
        <begin position="1"/>
        <end position="62"/>
    </location>
</feature>
<dbReference type="AlphaFoldDB" id="A0A6L8VDP7"/>
<dbReference type="Pfam" id="PF03466">
    <property type="entry name" value="LysR_substrate"/>
    <property type="match status" value="1"/>
</dbReference>
<evidence type="ECO:0000259" key="2">
    <source>
        <dbReference type="Pfam" id="PF03466"/>
    </source>
</evidence>
<dbReference type="InterPro" id="IPR005119">
    <property type="entry name" value="LysR_subst-bd"/>
</dbReference>
<organism evidence="3 4">
    <name type="scientific">Frigidibacter albus</name>
    <dbReference type="NCBI Taxonomy" id="1465486"/>
    <lineage>
        <taxon>Bacteria</taxon>
        <taxon>Pseudomonadati</taxon>
        <taxon>Pseudomonadota</taxon>
        <taxon>Alphaproteobacteria</taxon>
        <taxon>Rhodobacterales</taxon>
        <taxon>Paracoccaceae</taxon>
        <taxon>Frigidibacter</taxon>
    </lineage>
</organism>
<name>A0A6L8VDP7_9RHOB</name>
<proteinExistence type="predicted"/>
<dbReference type="OrthoDB" id="9815174at2"/>
<feature type="region of interest" description="Disordered" evidence="1">
    <location>
        <begin position="74"/>
        <end position="111"/>
    </location>
</feature>
<dbReference type="Proteomes" id="UP000477083">
    <property type="component" value="Unassembled WGS sequence"/>
</dbReference>
<evidence type="ECO:0000256" key="1">
    <source>
        <dbReference type="SAM" id="MobiDB-lite"/>
    </source>
</evidence>
<keyword evidence="4" id="KW-1185">Reference proteome</keyword>
<sequence>MVSAGLGIALLPASAREVLAFPDLISIPIASPSLTRDVSVVTAQGRSLSPMSKSFCSFLTKSLSEWREVHQGASQAAEVTGPGAGSFQSACPAARRRSARAAPARRCGRLP</sequence>
<evidence type="ECO:0000313" key="3">
    <source>
        <dbReference type="EMBL" id="MZQ88448.1"/>
    </source>
</evidence>